<organism evidence="7 8">
    <name type="scientific">Nonomuraea jiangxiensis</name>
    <dbReference type="NCBI Taxonomy" id="633440"/>
    <lineage>
        <taxon>Bacteria</taxon>
        <taxon>Bacillati</taxon>
        <taxon>Actinomycetota</taxon>
        <taxon>Actinomycetes</taxon>
        <taxon>Streptosporangiales</taxon>
        <taxon>Streptosporangiaceae</taxon>
        <taxon>Nonomuraea</taxon>
    </lineage>
</organism>
<evidence type="ECO:0000256" key="5">
    <source>
        <dbReference type="SAM" id="Phobius"/>
    </source>
</evidence>
<dbReference type="STRING" id="633440.SAMN05421869_116191"/>
<evidence type="ECO:0000256" key="2">
    <source>
        <dbReference type="ARBA" id="ARBA00022692"/>
    </source>
</evidence>
<feature type="transmembrane region" description="Helical" evidence="5">
    <location>
        <begin position="345"/>
        <end position="366"/>
    </location>
</feature>
<feature type="transmembrane region" description="Helical" evidence="5">
    <location>
        <begin position="256"/>
        <end position="276"/>
    </location>
</feature>
<feature type="transmembrane region" description="Helical" evidence="5">
    <location>
        <begin position="102"/>
        <end position="122"/>
    </location>
</feature>
<dbReference type="GO" id="GO:0005886">
    <property type="term" value="C:plasma membrane"/>
    <property type="evidence" value="ECO:0007669"/>
    <property type="project" value="UniProtKB-SubCell"/>
</dbReference>
<feature type="transmembrane region" description="Helical" evidence="5">
    <location>
        <begin position="143"/>
        <end position="167"/>
    </location>
</feature>
<feature type="transmembrane region" description="Helical" evidence="5">
    <location>
        <begin position="288"/>
        <end position="305"/>
    </location>
</feature>
<keyword evidence="2 5" id="KW-0812">Transmembrane</keyword>
<dbReference type="Pfam" id="PF07690">
    <property type="entry name" value="MFS_1"/>
    <property type="match status" value="1"/>
</dbReference>
<evidence type="ECO:0000313" key="7">
    <source>
        <dbReference type="EMBL" id="SDK51879.1"/>
    </source>
</evidence>
<dbReference type="PANTHER" id="PTHR23542:SF1">
    <property type="entry name" value="MAJOR FACILITATOR SUPERFAMILY (MFS) PROFILE DOMAIN-CONTAINING PROTEIN"/>
    <property type="match status" value="1"/>
</dbReference>
<feature type="transmembrane region" description="Helical" evidence="5">
    <location>
        <begin position="32"/>
        <end position="56"/>
    </location>
</feature>
<dbReference type="PROSITE" id="PS50850">
    <property type="entry name" value="MFS"/>
    <property type="match status" value="1"/>
</dbReference>
<proteinExistence type="predicted"/>
<keyword evidence="3 5" id="KW-1133">Transmembrane helix</keyword>
<dbReference type="SUPFAM" id="SSF103473">
    <property type="entry name" value="MFS general substrate transporter"/>
    <property type="match status" value="1"/>
</dbReference>
<evidence type="ECO:0000256" key="1">
    <source>
        <dbReference type="ARBA" id="ARBA00004651"/>
    </source>
</evidence>
<feature type="transmembrane region" description="Helical" evidence="5">
    <location>
        <begin position="372"/>
        <end position="393"/>
    </location>
</feature>
<reference evidence="7 8" key="1">
    <citation type="submission" date="2016-10" db="EMBL/GenBank/DDBJ databases">
        <authorList>
            <person name="de Groot N.N."/>
        </authorList>
    </citation>
    <scope>NUCLEOTIDE SEQUENCE [LARGE SCALE GENOMIC DNA]</scope>
    <source>
        <strain evidence="7 8">CGMCC 4.6533</strain>
    </source>
</reference>
<protein>
    <submittedName>
        <fullName evidence="7">Major Facilitator Superfamily protein</fullName>
    </submittedName>
</protein>
<dbReference type="PANTHER" id="PTHR23542">
    <property type="match status" value="1"/>
</dbReference>
<feature type="transmembrane region" description="Helical" evidence="5">
    <location>
        <begin position="224"/>
        <end position="244"/>
    </location>
</feature>
<sequence>MPYRTLLGLPGVTWQAVLGFLAQLTQQVAPVGIVLVIQYASGSLALAGATAGAFSVGAGMGRPVHGRLMDRHGPGPVLVATALVHTAALVALAILARGGPPSWWAMVALAWLAGAGLPPISLSMRIAWGRRMADSGRTAAYSLVYLVQELAFLIGPLVFGLLIAVTASGAPARDAGTVASSSVALVVVAVAAGLGTLAFARALRAGSVTATRERGRVFADRRMLVLVSVVALLGGTLGALQVGLPALAAARDAPAATGLLVAALSLGGIAGAAVYGARSWASSPAVRMVGLLLALGVAVAPLVLIEALPVVWIGLFAAGLAFNPAMTTTSLLVDELAPAAQAEAFGWASTAVGMGSAAGSAVAGVVGEGYGASAPFLAATAFALVGAGLAGTLRRRG</sequence>
<comment type="subcellular location">
    <subcellularLocation>
        <location evidence="1">Cell membrane</location>
        <topology evidence="1">Multi-pass membrane protein</topology>
    </subcellularLocation>
</comment>
<dbReference type="InterPro" id="IPR011701">
    <property type="entry name" value="MFS"/>
</dbReference>
<dbReference type="RefSeq" id="WP_176993501.1">
    <property type="nucleotide sequence ID" value="NZ_FNDJ01000016.1"/>
</dbReference>
<feature type="transmembrane region" description="Helical" evidence="5">
    <location>
        <begin position="311"/>
        <end position="333"/>
    </location>
</feature>
<keyword evidence="8" id="KW-1185">Reference proteome</keyword>
<evidence type="ECO:0000259" key="6">
    <source>
        <dbReference type="PROSITE" id="PS50850"/>
    </source>
</evidence>
<dbReference type="InterPro" id="IPR036259">
    <property type="entry name" value="MFS_trans_sf"/>
</dbReference>
<evidence type="ECO:0000256" key="3">
    <source>
        <dbReference type="ARBA" id="ARBA00022989"/>
    </source>
</evidence>
<dbReference type="AlphaFoldDB" id="A0A1G9CJS3"/>
<dbReference type="InterPro" id="IPR020846">
    <property type="entry name" value="MFS_dom"/>
</dbReference>
<dbReference type="Proteomes" id="UP000199202">
    <property type="component" value="Unassembled WGS sequence"/>
</dbReference>
<feature type="transmembrane region" description="Helical" evidence="5">
    <location>
        <begin position="77"/>
        <end position="96"/>
    </location>
</feature>
<evidence type="ECO:0000256" key="4">
    <source>
        <dbReference type="ARBA" id="ARBA00023136"/>
    </source>
</evidence>
<keyword evidence="4 5" id="KW-0472">Membrane</keyword>
<name>A0A1G9CJS3_9ACTN</name>
<dbReference type="Gene3D" id="1.20.1250.20">
    <property type="entry name" value="MFS general substrate transporter like domains"/>
    <property type="match status" value="1"/>
</dbReference>
<feature type="domain" description="Major facilitator superfamily (MFS) profile" evidence="6">
    <location>
        <begin position="222"/>
        <end position="397"/>
    </location>
</feature>
<feature type="transmembrane region" description="Helical" evidence="5">
    <location>
        <begin position="179"/>
        <end position="203"/>
    </location>
</feature>
<dbReference type="GO" id="GO:0022857">
    <property type="term" value="F:transmembrane transporter activity"/>
    <property type="evidence" value="ECO:0007669"/>
    <property type="project" value="InterPro"/>
</dbReference>
<evidence type="ECO:0000313" key="8">
    <source>
        <dbReference type="Proteomes" id="UP000199202"/>
    </source>
</evidence>
<dbReference type="EMBL" id="FNDJ01000016">
    <property type="protein sequence ID" value="SDK51879.1"/>
    <property type="molecule type" value="Genomic_DNA"/>
</dbReference>
<gene>
    <name evidence="7" type="ORF">SAMN05421869_116191</name>
</gene>
<accession>A0A1G9CJS3</accession>